<accession>A0A9W5IQW5</accession>
<reference evidence="1 2" key="1">
    <citation type="submission" date="2010-01" db="EMBL/GenBank/DDBJ databases">
        <authorList>
            <person name="Weinstock G."/>
            <person name="Sodergren E."/>
            <person name="Clifton S."/>
            <person name="Fulton L."/>
            <person name="Fulton B."/>
            <person name="Courtney L."/>
            <person name="Fronick C."/>
            <person name="Harrison M."/>
            <person name="Strong C."/>
            <person name="Farmer C."/>
            <person name="Delahaunty K."/>
            <person name="Markovic C."/>
            <person name="Hall O."/>
            <person name="Minx P."/>
            <person name="Tomlinson C."/>
            <person name="Mitreva M."/>
            <person name="Nelson J."/>
            <person name="Hou S."/>
            <person name="Wollam A."/>
            <person name="Pepin K.H."/>
            <person name="Johnson M."/>
            <person name="Bhonagiri V."/>
            <person name="Nash W.E."/>
            <person name="Warren W."/>
            <person name="Chinwalla A."/>
            <person name="Mardis E.R."/>
            <person name="Wilson R.K."/>
        </authorList>
    </citation>
    <scope>NUCLEOTIDE SEQUENCE [LARGE SCALE GENOMIC DNA]</scope>
    <source>
        <strain evidence="1 2">NJ9703</strain>
    </source>
</reference>
<protein>
    <submittedName>
        <fullName evidence="1">Uncharacterized protein</fullName>
    </submittedName>
</protein>
<dbReference type="Proteomes" id="UP000004621">
    <property type="component" value="Unassembled WGS sequence"/>
</dbReference>
<name>A0A9W5IQW5_NEISU</name>
<organism evidence="1 2">
    <name type="scientific">Neisseria subflava NJ9703</name>
    <dbReference type="NCBI Taxonomy" id="546268"/>
    <lineage>
        <taxon>Bacteria</taxon>
        <taxon>Pseudomonadati</taxon>
        <taxon>Pseudomonadota</taxon>
        <taxon>Betaproteobacteria</taxon>
        <taxon>Neisseriales</taxon>
        <taxon>Neisseriaceae</taxon>
        <taxon>Neisseria</taxon>
    </lineage>
</organism>
<comment type="caution">
    <text evidence="1">The sequence shown here is derived from an EMBL/GenBank/DDBJ whole genome shotgun (WGS) entry which is preliminary data.</text>
</comment>
<gene>
    <name evidence="1" type="ORF">NEISUBOT_04497</name>
</gene>
<dbReference type="EMBL" id="ACEO02000006">
    <property type="protein sequence ID" value="EFC52093.1"/>
    <property type="molecule type" value="Genomic_DNA"/>
</dbReference>
<evidence type="ECO:0000313" key="2">
    <source>
        <dbReference type="Proteomes" id="UP000004621"/>
    </source>
</evidence>
<evidence type="ECO:0000313" key="1">
    <source>
        <dbReference type="EMBL" id="EFC52093.1"/>
    </source>
</evidence>
<proteinExistence type="predicted"/>
<sequence length="43" mass="5020">MKMLSESCISDGIFVYWVFYRGFNETVGMMNMVSCRFKIGVEI</sequence>
<dbReference type="AlphaFoldDB" id="A0A9W5IQW5"/>